<dbReference type="EnsemblBacteria" id="ACA37916">
    <property type="protein sequence ID" value="ACA37916"/>
    <property type="gene ID" value="Bsph_0287"/>
</dbReference>
<keyword evidence="1" id="KW-1133">Transmembrane helix</keyword>
<accession>B1HUN6</accession>
<gene>
    <name evidence="2" type="ordered locus">Bsph_0287</name>
</gene>
<reference evidence="2 3" key="1">
    <citation type="journal article" date="2008" name="J. Bacteriol.">
        <title>Complete genome sequence of the mosquitocidal bacterium Bacillus sphaericus C3-41 and comparison with those of closely related Bacillus species.</title>
        <authorList>
            <person name="Hu X."/>
            <person name="Fan W."/>
            <person name="Han B."/>
            <person name="Liu H."/>
            <person name="Zheng D."/>
            <person name="Li Q."/>
            <person name="Dong W."/>
            <person name="Yan J."/>
            <person name="Gao M."/>
            <person name="Berry C."/>
            <person name="Yuan Z."/>
        </authorList>
    </citation>
    <scope>NUCLEOTIDE SEQUENCE [LARGE SCALE GENOMIC DNA]</scope>
    <source>
        <strain evidence="2 3">C3-41</strain>
    </source>
</reference>
<evidence type="ECO:0000313" key="3">
    <source>
        <dbReference type="Proteomes" id="UP000002164"/>
    </source>
</evidence>
<keyword evidence="1" id="KW-0472">Membrane</keyword>
<organism evidence="2 3">
    <name type="scientific">Lysinibacillus sphaericus (strain C3-41)</name>
    <dbReference type="NCBI Taxonomy" id="444177"/>
    <lineage>
        <taxon>Bacteria</taxon>
        <taxon>Bacillati</taxon>
        <taxon>Bacillota</taxon>
        <taxon>Bacilli</taxon>
        <taxon>Bacillales</taxon>
        <taxon>Bacillaceae</taxon>
        <taxon>Lysinibacillus</taxon>
    </lineage>
</organism>
<evidence type="ECO:0000256" key="1">
    <source>
        <dbReference type="SAM" id="Phobius"/>
    </source>
</evidence>
<dbReference type="AlphaFoldDB" id="B1HUN6"/>
<dbReference type="KEGG" id="lsp:Bsph_0287"/>
<sequence>MSDSTILICLFPIQFNTKGEESMPRFLLMTISYIVSLILTFSSFFMKLNGQSSLEISNRFSVVFAPVDGSHLIWIVIYLFIGYWLVMNIKKTSMKQSALFSCINILQALMIYVWHHELFIVSLGITLLLVLYLFMLYNTYPLHDKSLSGRIPFAIYLAWMTFIFITNISFTLTAYGWNGFGLSTPLWAVILLTLGGVIALHIRFHHFDIMYPSVFIWAYIGIALHNGFDELLVTTAALFLCGVLFVGILFIKKNPAYQK</sequence>
<name>B1HUN6_LYSSC</name>
<proteinExistence type="predicted"/>
<feature type="transmembrane region" description="Helical" evidence="1">
    <location>
        <begin position="98"/>
        <end position="114"/>
    </location>
</feature>
<dbReference type="Proteomes" id="UP000002164">
    <property type="component" value="Chromosome"/>
</dbReference>
<dbReference type="EMBL" id="CP000817">
    <property type="protein sequence ID" value="ACA37916.1"/>
    <property type="molecule type" value="Genomic_DNA"/>
</dbReference>
<feature type="transmembrane region" description="Helical" evidence="1">
    <location>
        <begin position="209"/>
        <end position="225"/>
    </location>
</feature>
<feature type="transmembrane region" description="Helical" evidence="1">
    <location>
        <begin position="120"/>
        <end position="139"/>
    </location>
</feature>
<feature type="transmembrane region" description="Helical" evidence="1">
    <location>
        <begin position="184"/>
        <end position="202"/>
    </location>
</feature>
<feature type="transmembrane region" description="Helical" evidence="1">
    <location>
        <begin position="151"/>
        <end position="172"/>
    </location>
</feature>
<evidence type="ECO:0008006" key="4">
    <source>
        <dbReference type="Google" id="ProtNLM"/>
    </source>
</evidence>
<feature type="transmembrane region" description="Helical" evidence="1">
    <location>
        <begin position="65"/>
        <end position="86"/>
    </location>
</feature>
<feature type="transmembrane region" description="Helical" evidence="1">
    <location>
        <begin position="231"/>
        <end position="251"/>
    </location>
</feature>
<protein>
    <recommendedName>
        <fullName evidence="4">Tryptophan-rich sensory protein</fullName>
    </recommendedName>
</protein>
<evidence type="ECO:0000313" key="2">
    <source>
        <dbReference type="EMBL" id="ACA37916.1"/>
    </source>
</evidence>
<feature type="transmembrane region" description="Helical" evidence="1">
    <location>
        <begin position="26"/>
        <end position="45"/>
    </location>
</feature>
<dbReference type="HOGENOM" id="CLU_067293_1_0_9"/>
<keyword evidence="1" id="KW-0812">Transmembrane</keyword>